<comment type="caution">
    <text evidence="1">The sequence shown here is derived from an EMBL/GenBank/DDBJ whole genome shotgun (WGS) entry which is preliminary data.</text>
</comment>
<organism evidence="1 2">
    <name type="scientific">Teichococcus vastitatis</name>
    <dbReference type="NCBI Taxonomy" id="2307076"/>
    <lineage>
        <taxon>Bacteria</taxon>
        <taxon>Pseudomonadati</taxon>
        <taxon>Pseudomonadota</taxon>
        <taxon>Alphaproteobacteria</taxon>
        <taxon>Acetobacterales</taxon>
        <taxon>Roseomonadaceae</taxon>
        <taxon>Roseomonas</taxon>
    </lineage>
</organism>
<evidence type="ECO:0000313" key="1">
    <source>
        <dbReference type="EMBL" id="MCI0756696.1"/>
    </source>
</evidence>
<dbReference type="Proteomes" id="UP001201985">
    <property type="component" value="Unassembled WGS sequence"/>
</dbReference>
<name>A0ABS9WBM2_9PROT</name>
<protein>
    <submittedName>
        <fullName evidence="1">Uncharacterized protein</fullName>
    </submittedName>
</protein>
<accession>A0ABS9WBM2</accession>
<sequence length="207" mass="23445">MATYNYGTLKRQIEATLNNGSVDDIDTIDGYAYRGMVKIQRDIPTLPFLLKTNVTPVGPTTGTYAVKPDDYLRIKTLMVNMKPLLKVGEDRFFKLYNPAAAPEYYTDFGDRFLIGGQPPEGAEIALRYYAEMQFPENDEDSNQIIRLMPNLLIYAAVVEAGKDLLAEESILNLWNNTYQELRAQIQNQIDEDAHEGMMTVEAPLGEY</sequence>
<proteinExistence type="predicted"/>
<dbReference type="EMBL" id="JALBUU010000125">
    <property type="protein sequence ID" value="MCI0756696.1"/>
    <property type="molecule type" value="Genomic_DNA"/>
</dbReference>
<evidence type="ECO:0000313" key="2">
    <source>
        <dbReference type="Proteomes" id="UP001201985"/>
    </source>
</evidence>
<reference evidence="1 2" key="1">
    <citation type="submission" date="2022-03" db="EMBL/GenBank/DDBJ databases">
        <title>Complete genome analysis of Roseomonas KG 17.1 : a prolific producer of plant growth promoters.</title>
        <authorList>
            <person name="Saadouli I."/>
            <person name="Najjari A."/>
            <person name="Mosbah A."/>
            <person name="Ouzari H.I."/>
        </authorList>
    </citation>
    <scope>NUCLEOTIDE SEQUENCE [LARGE SCALE GENOMIC DNA]</scope>
    <source>
        <strain evidence="1 2">KG17-1</strain>
    </source>
</reference>
<gene>
    <name evidence="1" type="ORF">MON41_23960</name>
</gene>
<dbReference type="Pfam" id="PF24175">
    <property type="entry name" value="SU10_adaptor"/>
    <property type="match status" value="1"/>
</dbReference>
<dbReference type="InterPro" id="IPR056209">
    <property type="entry name" value="SU10_adaptor"/>
</dbReference>
<keyword evidence="2" id="KW-1185">Reference proteome</keyword>